<dbReference type="Proteomes" id="UP000675920">
    <property type="component" value="Unplaced"/>
</dbReference>
<evidence type="ECO:0000313" key="1">
    <source>
        <dbReference type="Proteomes" id="UP000675920"/>
    </source>
</evidence>
<evidence type="ECO:0000313" key="2">
    <source>
        <dbReference type="RefSeq" id="WP_028312909.1"/>
    </source>
</evidence>
<dbReference type="AlphaFoldDB" id="A0A8B6X6H8"/>
<protein>
    <submittedName>
        <fullName evidence="2">Uncharacterized protein</fullName>
    </submittedName>
</protein>
<name>A0A8B6X6H8_9BURK</name>
<reference evidence="2" key="1">
    <citation type="submission" date="2025-08" db="UniProtKB">
        <authorList>
            <consortium name="RefSeq"/>
        </authorList>
    </citation>
    <scope>IDENTIFICATION</scope>
</reference>
<dbReference type="OrthoDB" id="8926053at2"/>
<organism evidence="1 2">
    <name type="scientific">Derxia gummosa DSM 723</name>
    <dbReference type="NCBI Taxonomy" id="1121388"/>
    <lineage>
        <taxon>Bacteria</taxon>
        <taxon>Pseudomonadati</taxon>
        <taxon>Pseudomonadota</taxon>
        <taxon>Betaproteobacteria</taxon>
        <taxon>Burkholderiales</taxon>
        <taxon>Alcaligenaceae</taxon>
        <taxon>Derxia</taxon>
    </lineage>
</organism>
<sequence length="199" mass="21314">MNQLKSALATLRPSDVLTKTPRGEAEFSQRVRSLPQKVRGVLILVNGRRSVAEIESMLPILPVFGTLAALVATGYVEELPAEAPASAVPLPIQRAPVTVAMTITAANDTIAAERTPLEELREAAIAQLRGLAGEAAANLIGRIHTSRRLGELRIELQRAAQVLERFVGPEVAQIFLEEMTTRVHAVSEAMTSQPAVLAG</sequence>
<proteinExistence type="predicted"/>
<dbReference type="RefSeq" id="WP_028312909.1">
    <property type="nucleotide sequence ID" value="NZ_KI519499.1"/>
</dbReference>
<keyword evidence="1" id="KW-1185">Reference proteome</keyword>
<accession>A0A8B6X6H8</accession>